<reference evidence="1" key="1">
    <citation type="journal article" date="2015" name="Nature">
        <title>Complex archaea that bridge the gap between prokaryotes and eukaryotes.</title>
        <authorList>
            <person name="Spang A."/>
            <person name="Saw J.H."/>
            <person name="Jorgensen S.L."/>
            <person name="Zaremba-Niedzwiedzka K."/>
            <person name="Martijn J."/>
            <person name="Lind A.E."/>
            <person name="van Eijk R."/>
            <person name="Schleper C."/>
            <person name="Guy L."/>
            <person name="Ettema T.J."/>
        </authorList>
    </citation>
    <scope>NUCLEOTIDE SEQUENCE</scope>
</reference>
<accession>A0A0F9UYH0</accession>
<sequence>MIEFATIPEYCDQTNHCMFDAVVFGTNPHTDSEGKSVLCKIVGKCKMCGKKVCNYGEANASRTFSFGNVRRKGLHCQICAKSIVEVEKEFPSIKSGVIVWQNCDGYGNVYSKILNHHTLKMENKRCGSCPGCIACIEDAIIHS</sequence>
<organism evidence="1">
    <name type="scientific">marine sediment metagenome</name>
    <dbReference type="NCBI Taxonomy" id="412755"/>
    <lineage>
        <taxon>unclassified sequences</taxon>
        <taxon>metagenomes</taxon>
        <taxon>ecological metagenomes</taxon>
    </lineage>
</organism>
<evidence type="ECO:0000313" key="1">
    <source>
        <dbReference type="EMBL" id="KKN58668.1"/>
    </source>
</evidence>
<comment type="caution">
    <text evidence="1">The sequence shown here is derived from an EMBL/GenBank/DDBJ whole genome shotgun (WGS) entry which is preliminary data.</text>
</comment>
<proteinExistence type="predicted"/>
<dbReference type="EMBL" id="LAZR01000751">
    <property type="protein sequence ID" value="KKN58668.1"/>
    <property type="molecule type" value="Genomic_DNA"/>
</dbReference>
<dbReference type="AlphaFoldDB" id="A0A0F9UYH0"/>
<name>A0A0F9UYH0_9ZZZZ</name>
<gene>
    <name evidence="1" type="ORF">LCGC14_0549600</name>
</gene>
<protein>
    <submittedName>
        <fullName evidence="1">Uncharacterized protein</fullName>
    </submittedName>
</protein>